<dbReference type="InterPro" id="IPR012778">
    <property type="entry name" value="Pept_M1_aminopeptidase"/>
</dbReference>
<dbReference type="GO" id="GO:0005737">
    <property type="term" value="C:cytoplasm"/>
    <property type="evidence" value="ECO:0007669"/>
    <property type="project" value="TreeGrafter"/>
</dbReference>
<protein>
    <recommendedName>
        <fullName evidence="5">Aminopeptidase N</fullName>
        <ecNumber evidence="4">3.4.11.2</ecNumber>
    </recommendedName>
    <alternativeName>
        <fullName evidence="12">Alanine aminopeptidase</fullName>
    </alternativeName>
    <alternativeName>
        <fullName evidence="13">Lysyl aminopeptidase</fullName>
    </alternativeName>
</protein>
<evidence type="ECO:0000256" key="13">
    <source>
        <dbReference type="ARBA" id="ARBA00031533"/>
    </source>
</evidence>
<dbReference type="PRINTS" id="PR00756">
    <property type="entry name" value="ALADIPTASE"/>
</dbReference>
<dbReference type="InterPro" id="IPR050344">
    <property type="entry name" value="Peptidase_M1_aminopeptidases"/>
</dbReference>
<evidence type="ECO:0000256" key="9">
    <source>
        <dbReference type="ARBA" id="ARBA00022801"/>
    </source>
</evidence>
<dbReference type="AlphaFoldDB" id="A0A560WHL5"/>
<dbReference type="NCBIfam" id="TIGR02412">
    <property type="entry name" value="pepN_strep_liv"/>
    <property type="match status" value="1"/>
</dbReference>
<evidence type="ECO:0000259" key="15">
    <source>
        <dbReference type="Pfam" id="PF11838"/>
    </source>
</evidence>
<dbReference type="GO" id="GO:0016285">
    <property type="term" value="F:alanyl aminopeptidase activity"/>
    <property type="evidence" value="ECO:0007669"/>
    <property type="project" value="UniProtKB-EC"/>
</dbReference>
<dbReference type="GO" id="GO:0016020">
    <property type="term" value="C:membrane"/>
    <property type="evidence" value="ECO:0007669"/>
    <property type="project" value="TreeGrafter"/>
</dbReference>
<keyword evidence="6 16" id="KW-0031">Aminopeptidase</keyword>
<evidence type="ECO:0000256" key="10">
    <source>
        <dbReference type="ARBA" id="ARBA00022833"/>
    </source>
</evidence>
<evidence type="ECO:0000256" key="3">
    <source>
        <dbReference type="ARBA" id="ARBA00010136"/>
    </source>
</evidence>
<dbReference type="InterPro" id="IPR042097">
    <property type="entry name" value="Aminopeptidase_N-like_N_sf"/>
</dbReference>
<gene>
    <name evidence="16" type="ORF">FB557_0724</name>
</gene>
<keyword evidence="8" id="KW-0479">Metal-binding</keyword>
<keyword evidence="7" id="KW-0645">Protease</keyword>
<sequence length="825" mass="89747">MPSLTLAEARARADLLTVSAMEVDLDLDQGAEHFGSVTRIHLSAATDGETFLDIDPVTLHAIRLDGRDLDTGMLADKRYPLDLVAGEHVIEVEATMAYSHDGEGLHRATDPADGNDYVYGHTFLDAAPSVFACVDQPDLKAPYRVTVTAPSDWVVIGNGAAEGGEGAVWRLRETKPLATYFVTVCAGPYAQVRDEHDGISLGLYGRASLRAELEAHAPEMLEVTKASFDYFHSIFGVRYPFDDYDQVFAPEFNAGAMENPGCVVLRDSYLFRGAVSRSERLTRANTISHEMAHMWFGDLVTLRWWDDLWLNESFAEYMAHRCLVAATDFTDAWVDSTMARKSWGYAAERSPSTHPVAGSSAPDARSALANFDGISYAKGAAVIRQLIEYLGDEAFLAGIRDFLTRHSFGNASLADFLAAMERAAGTDLDSWSTAWLETAGVDALSVERESATLTRAVPEDHPADRPHQLDVATYSGGRETSRTALTLSEDTATLHGIDLDAPLVLPNAGDLTWATSLLDERSLGALLTELPSLEDEQARAVIWVGLRDQLALGLVDPRLLVDLGERALPGERNDSILASAGMHLTGKVIRNYLPEDEQAAARSRMADLGERILAEASAADPGGSRELHAARLVARTTTDVEGRLRPWAKGEDLPPSLVGDDDFRWIVLGQLARQGALRAEEIEQARRADRTMTGNLGALTATAAIPTADAKAAAWADLTTNRERSNYELVAIAAGFWGPEDRDLVRPYIERYFTDIPAMAGHLGDSALGRVASMAYPSRFATPETLELSRACLARDDLDMAVRRAVVDAQAELEQVVASRARYGA</sequence>
<accession>A0A560WHL5</accession>
<comment type="cofactor">
    <cofactor evidence="2">
        <name>Zn(2+)</name>
        <dbReference type="ChEBI" id="CHEBI:29105"/>
    </cofactor>
</comment>
<evidence type="ECO:0000259" key="14">
    <source>
        <dbReference type="Pfam" id="PF01433"/>
    </source>
</evidence>
<proteinExistence type="inferred from homology"/>
<keyword evidence="11" id="KW-0482">Metalloprotease</keyword>
<reference evidence="16 17" key="1">
    <citation type="submission" date="2019-06" db="EMBL/GenBank/DDBJ databases">
        <title>Sequencing the genomes of 1000 actinobacteria strains.</title>
        <authorList>
            <person name="Klenk H.-P."/>
        </authorList>
    </citation>
    <scope>NUCLEOTIDE SEQUENCE [LARGE SCALE GENOMIC DNA]</scope>
    <source>
        <strain evidence="16 17">DSM 18935</strain>
    </source>
</reference>
<dbReference type="GO" id="GO:0042277">
    <property type="term" value="F:peptide binding"/>
    <property type="evidence" value="ECO:0007669"/>
    <property type="project" value="TreeGrafter"/>
</dbReference>
<dbReference type="GO" id="GO:0006508">
    <property type="term" value="P:proteolysis"/>
    <property type="evidence" value="ECO:0007669"/>
    <property type="project" value="UniProtKB-KW"/>
</dbReference>
<dbReference type="Proteomes" id="UP000315628">
    <property type="component" value="Unassembled WGS sequence"/>
</dbReference>
<dbReference type="GO" id="GO:0008270">
    <property type="term" value="F:zinc ion binding"/>
    <property type="evidence" value="ECO:0007669"/>
    <property type="project" value="InterPro"/>
</dbReference>
<keyword evidence="17" id="KW-1185">Reference proteome</keyword>
<evidence type="ECO:0000256" key="4">
    <source>
        <dbReference type="ARBA" id="ARBA00012564"/>
    </source>
</evidence>
<dbReference type="RefSeq" id="WP_144855575.1">
    <property type="nucleotide sequence ID" value="NZ_BAAAYT010000002.1"/>
</dbReference>
<evidence type="ECO:0000256" key="5">
    <source>
        <dbReference type="ARBA" id="ARBA00015611"/>
    </source>
</evidence>
<dbReference type="PANTHER" id="PTHR11533:SF174">
    <property type="entry name" value="PUROMYCIN-SENSITIVE AMINOPEPTIDASE-RELATED"/>
    <property type="match status" value="1"/>
</dbReference>
<dbReference type="InterPro" id="IPR014782">
    <property type="entry name" value="Peptidase_M1_dom"/>
</dbReference>
<dbReference type="InterPro" id="IPR027268">
    <property type="entry name" value="Peptidase_M4/M1_CTD_sf"/>
</dbReference>
<dbReference type="GO" id="GO:0043171">
    <property type="term" value="P:peptide catabolic process"/>
    <property type="evidence" value="ECO:0007669"/>
    <property type="project" value="TreeGrafter"/>
</dbReference>
<name>A0A560WHL5_9MICO</name>
<feature type="domain" description="Peptidase M1 membrane alanine aminopeptidase" evidence="14">
    <location>
        <begin position="221"/>
        <end position="435"/>
    </location>
</feature>
<evidence type="ECO:0000256" key="7">
    <source>
        <dbReference type="ARBA" id="ARBA00022670"/>
    </source>
</evidence>
<dbReference type="Pfam" id="PF11838">
    <property type="entry name" value="ERAP1_C"/>
    <property type="match status" value="1"/>
</dbReference>
<keyword evidence="9" id="KW-0378">Hydrolase</keyword>
<evidence type="ECO:0000256" key="6">
    <source>
        <dbReference type="ARBA" id="ARBA00022438"/>
    </source>
</evidence>
<organism evidence="16 17">
    <name type="scientific">Marihabitans asiaticum</name>
    <dbReference type="NCBI Taxonomy" id="415218"/>
    <lineage>
        <taxon>Bacteria</taxon>
        <taxon>Bacillati</taxon>
        <taxon>Actinomycetota</taxon>
        <taxon>Actinomycetes</taxon>
        <taxon>Micrococcales</taxon>
        <taxon>Intrasporangiaceae</taxon>
        <taxon>Marihabitans</taxon>
    </lineage>
</organism>
<evidence type="ECO:0000313" key="16">
    <source>
        <dbReference type="EMBL" id="TWD17162.1"/>
    </source>
</evidence>
<dbReference type="SUPFAM" id="SSF63737">
    <property type="entry name" value="Leukotriene A4 hydrolase N-terminal domain"/>
    <property type="match status" value="1"/>
</dbReference>
<dbReference type="EC" id="3.4.11.2" evidence="4"/>
<keyword evidence="10" id="KW-0862">Zinc</keyword>
<evidence type="ECO:0000256" key="1">
    <source>
        <dbReference type="ARBA" id="ARBA00000098"/>
    </source>
</evidence>
<dbReference type="EMBL" id="VIUW01000001">
    <property type="protein sequence ID" value="TWD17162.1"/>
    <property type="molecule type" value="Genomic_DNA"/>
</dbReference>
<comment type="catalytic activity">
    <reaction evidence="1">
        <text>Release of an N-terminal amino acid, Xaa-|-Yaa- from a peptide, amide or arylamide. Xaa is preferably Ala, but may be most amino acids including Pro (slow action). When a terminal hydrophobic residue is followed by a prolyl residue, the two may be released as an intact Xaa-Pro dipeptide.</text>
        <dbReference type="EC" id="3.4.11.2"/>
    </reaction>
</comment>
<dbReference type="Gene3D" id="1.10.390.10">
    <property type="entry name" value="Neutral Protease Domain 2"/>
    <property type="match status" value="1"/>
</dbReference>
<dbReference type="GO" id="GO:0005615">
    <property type="term" value="C:extracellular space"/>
    <property type="evidence" value="ECO:0007669"/>
    <property type="project" value="TreeGrafter"/>
</dbReference>
<comment type="similarity">
    <text evidence="3">Belongs to the peptidase M1 family.</text>
</comment>
<dbReference type="OrthoDB" id="100605at2"/>
<feature type="domain" description="ERAP1-like C-terminal" evidence="15">
    <location>
        <begin position="503"/>
        <end position="811"/>
    </location>
</feature>
<evidence type="ECO:0000313" key="17">
    <source>
        <dbReference type="Proteomes" id="UP000315628"/>
    </source>
</evidence>
<evidence type="ECO:0000256" key="2">
    <source>
        <dbReference type="ARBA" id="ARBA00001947"/>
    </source>
</evidence>
<dbReference type="PANTHER" id="PTHR11533">
    <property type="entry name" value="PROTEASE M1 ZINC METALLOPROTEASE"/>
    <property type="match status" value="1"/>
</dbReference>
<evidence type="ECO:0000256" key="11">
    <source>
        <dbReference type="ARBA" id="ARBA00023049"/>
    </source>
</evidence>
<evidence type="ECO:0000256" key="12">
    <source>
        <dbReference type="ARBA" id="ARBA00029811"/>
    </source>
</evidence>
<dbReference type="Pfam" id="PF01433">
    <property type="entry name" value="Peptidase_M1"/>
    <property type="match status" value="1"/>
</dbReference>
<dbReference type="SUPFAM" id="SSF55486">
    <property type="entry name" value="Metalloproteases ('zincins'), catalytic domain"/>
    <property type="match status" value="1"/>
</dbReference>
<dbReference type="GO" id="GO:0070006">
    <property type="term" value="F:metalloaminopeptidase activity"/>
    <property type="evidence" value="ECO:0007669"/>
    <property type="project" value="TreeGrafter"/>
</dbReference>
<dbReference type="InterPro" id="IPR001930">
    <property type="entry name" value="Peptidase_M1"/>
</dbReference>
<dbReference type="InterPro" id="IPR024571">
    <property type="entry name" value="ERAP1-like_C_dom"/>
</dbReference>
<dbReference type="CDD" id="cd09602">
    <property type="entry name" value="M1_APN"/>
    <property type="match status" value="1"/>
</dbReference>
<dbReference type="Gene3D" id="2.60.40.1730">
    <property type="entry name" value="tricorn interacting facor f3 domain"/>
    <property type="match status" value="1"/>
</dbReference>
<evidence type="ECO:0000256" key="8">
    <source>
        <dbReference type="ARBA" id="ARBA00022723"/>
    </source>
</evidence>
<comment type="caution">
    <text evidence="16">The sequence shown here is derived from an EMBL/GenBank/DDBJ whole genome shotgun (WGS) entry which is preliminary data.</text>
</comment>